<dbReference type="PROSITE" id="PS50068">
    <property type="entry name" value="LDLRA_2"/>
    <property type="match status" value="1"/>
</dbReference>
<accession>A0A3Q3FA87</accession>
<dbReference type="Ensembl" id="ENSLBET00000016873.1">
    <property type="protein sequence ID" value="ENSLBEP00000015937.1"/>
    <property type="gene ID" value="ENSLBEG00000012284.1"/>
</dbReference>
<dbReference type="SUPFAM" id="SSF56487">
    <property type="entry name" value="SRCR-like"/>
    <property type="match status" value="1"/>
</dbReference>
<dbReference type="CDD" id="cd00190">
    <property type="entry name" value="Tryp_SPc"/>
    <property type="match status" value="1"/>
</dbReference>
<evidence type="ECO:0000256" key="5">
    <source>
        <dbReference type="PROSITE-ProRule" id="PRU00124"/>
    </source>
</evidence>
<dbReference type="GeneTree" id="ENSGT00940000155207"/>
<evidence type="ECO:0000256" key="4">
    <source>
        <dbReference type="ARBA" id="ARBA00023157"/>
    </source>
</evidence>
<dbReference type="InterPro" id="IPR009003">
    <property type="entry name" value="Peptidase_S1_PA"/>
</dbReference>
<dbReference type="InterPro" id="IPR001314">
    <property type="entry name" value="Peptidase_S1A"/>
</dbReference>
<dbReference type="AlphaFoldDB" id="A0A3Q3FA87"/>
<keyword evidence="4 5" id="KW-1015">Disulfide bond</keyword>
<keyword evidence="1" id="KW-0645">Protease</keyword>
<dbReference type="PANTHER" id="PTHR24252">
    <property type="entry name" value="ACROSIN-RELATED"/>
    <property type="match status" value="1"/>
</dbReference>
<dbReference type="GO" id="GO:0004252">
    <property type="term" value="F:serine-type endopeptidase activity"/>
    <property type="evidence" value="ECO:0007669"/>
    <property type="project" value="InterPro"/>
</dbReference>
<reference evidence="9" key="1">
    <citation type="submission" date="2025-08" db="UniProtKB">
        <authorList>
            <consortium name="Ensembl"/>
        </authorList>
    </citation>
    <scope>IDENTIFICATION</scope>
</reference>
<evidence type="ECO:0008006" key="11">
    <source>
        <dbReference type="Google" id="ProtNLM"/>
    </source>
</evidence>
<keyword evidence="3" id="KW-0720">Serine protease</keyword>
<name>A0A3Q3FA87_9LABR</name>
<feature type="disulfide bond" evidence="5">
    <location>
        <begin position="19"/>
        <end position="34"/>
    </location>
</feature>
<dbReference type="Gene3D" id="3.10.250.10">
    <property type="entry name" value="SRCR-like domain"/>
    <property type="match status" value="1"/>
</dbReference>
<feature type="domain" description="SRCR" evidence="8">
    <location>
        <begin position="44"/>
        <end position="126"/>
    </location>
</feature>
<dbReference type="FunFam" id="2.40.10.10:FF:000068">
    <property type="entry name" value="transmembrane protease serine 2"/>
    <property type="match status" value="1"/>
</dbReference>
<feature type="domain" description="Peptidase S1" evidence="7">
    <location>
        <begin position="135"/>
        <end position="368"/>
    </location>
</feature>
<sequence>CVHGMQCGDGSCVWESQWCDGVMDCPAGQDEANCVRVHGSSFLLQIYSSQSKNWRTVCSRGWSDLQGKASCRQIGYSRQDSQTGFSKKKLKSNFNPGRFSWLVYLLIEATCRWNISSLTAVFVSDCGTGVNSSRASGGQPASLGSWPWQVSLQVAGSHRCGGAVISPYWIVTAADCVASVSSPGDWAVYAGVVEPLGTLFNPSYSVSHVIAHEGYNSFTLKSDIALMRLSKPLDHTVSSHIGPVCLPNVGVNITDDQKGWISRFSDSGSPYLMEAQVSLVDAADCNSSTAYNGRITQDMLCAREVEASGNIAKSFSQTDSGSPLVALKDGVWWLIGDCIRGQDCTEHQRPGVYGKIPFFLDWIFQQMRVIKDTD</sequence>
<dbReference type="Pfam" id="PF00089">
    <property type="entry name" value="Trypsin"/>
    <property type="match status" value="1"/>
</dbReference>
<dbReference type="PANTHER" id="PTHR24252:SF30">
    <property type="entry name" value="TRANSMEMBRANE SERINE PROTEASE 2"/>
    <property type="match status" value="1"/>
</dbReference>
<evidence type="ECO:0000256" key="3">
    <source>
        <dbReference type="ARBA" id="ARBA00022825"/>
    </source>
</evidence>
<evidence type="ECO:0000256" key="1">
    <source>
        <dbReference type="ARBA" id="ARBA00022670"/>
    </source>
</evidence>
<dbReference type="InterPro" id="IPR036772">
    <property type="entry name" value="SRCR-like_dom_sf"/>
</dbReference>
<dbReference type="PRINTS" id="PR00722">
    <property type="entry name" value="CHYMOTRYPSIN"/>
</dbReference>
<evidence type="ECO:0000313" key="9">
    <source>
        <dbReference type="Ensembl" id="ENSLBEP00000015937.1"/>
    </source>
</evidence>
<keyword evidence="2" id="KW-0378">Hydrolase</keyword>
<reference evidence="9" key="2">
    <citation type="submission" date="2025-09" db="UniProtKB">
        <authorList>
            <consortium name="Ensembl"/>
        </authorList>
    </citation>
    <scope>IDENTIFICATION</scope>
</reference>
<dbReference type="SUPFAM" id="SSF50494">
    <property type="entry name" value="Trypsin-like serine proteases"/>
    <property type="match status" value="1"/>
</dbReference>
<evidence type="ECO:0000313" key="10">
    <source>
        <dbReference type="Proteomes" id="UP000261660"/>
    </source>
</evidence>
<organism evidence="9 10">
    <name type="scientific">Labrus bergylta</name>
    <name type="common">ballan wrasse</name>
    <dbReference type="NCBI Taxonomy" id="56723"/>
    <lineage>
        <taxon>Eukaryota</taxon>
        <taxon>Metazoa</taxon>
        <taxon>Chordata</taxon>
        <taxon>Craniata</taxon>
        <taxon>Vertebrata</taxon>
        <taxon>Euteleostomi</taxon>
        <taxon>Actinopterygii</taxon>
        <taxon>Neopterygii</taxon>
        <taxon>Teleostei</taxon>
        <taxon>Neoteleostei</taxon>
        <taxon>Acanthomorphata</taxon>
        <taxon>Eupercaria</taxon>
        <taxon>Labriformes</taxon>
        <taxon>Labridae</taxon>
        <taxon>Labrus</taxon>
    </lineage>
</organism>
<proteinExistence type="predicted"/>
<dbReference type="InterPro" id="IPR036055">
    <property type="entry name" value="LDL_receptor-like_sf"/>
</dbReference>
<comment type="caution">
    <text evidence="6">Lacks conserved residue(s) required for the propagation of feature annotation.</text>
</comment>
<dbReference type="InterPro" id="IPR001254">
    <property type="entry name" value="Trypsin_dom"/>
</dbReference>
<dbReference type="CDD" id="cd00112">
    <property type="entry name" value="LDLa"/>
    <property type="match status" value="1"/>
</dbReference>
<dbReference type="Proteomes" id="UP000261660">
    <property type="component" value="Unplaced"/>
</dbReference>
<dbReference type="PROSITE" id="PS50240">
    <property type="entry name" value="TRYPSIN_DOM"/>
    <property type="match status" value="1"/>
</dbReference>
<dbReference type="SMART" id="SM00192">
    <property type="entry name" value="LDLa"/>
    <property type="match status" value="1"/>
</dbReference>
<dbReference type="STRING" id="56723.ENSLBEP00000015937"/>
<evidence type="ECO:0000256" key="2">
    <source>
        <dbReference type="ARBA" id="ARBA00022801"/>
    </source>
</evidence>
<protein>
    <recommendedName>
        <fullName evidence="11">Transmembrane serine protease 2</fullName>
    </recommendedName>
</protein>
<dbReference type="InterPro" id="IPR001190">
    <property type="entry name" value="SRCR"/>
</dbReference>
<evidence type="ECO:0000256" key="6">
    <source>
        <dbReference type="PROSITE-ProRule" id="PRU00196"/>
    </source>
</evidence>
<dbReference type="InterPro" id="IPR002172">
    <property type="entry name" value="LDrepeatLR_classA_rpt"/>
</dbReference>
<dbReference type="SMART" id="SM00020">
    <property type="entry name" value="Tryp_SPc"/>
    <property type="match status" value="1"/>
</dbReference>
<dbReference type="Pfam" id="PF15494">
    <property type="entry name" value="SRCR_2"/>
    <property type="match status" value="1"/>
</dbReference>
<dbReference type="Gene3D" id="2.40.10.10">
    <property type="entry name" value="Trypsin-like serine proteases"/>
    <property type="match status" value="1"/>
</dbReference>
<dbReference type="InterPro" id="IPR043504">
    <property type="entry name" value="Peptidase_S1_PA_chymotrypsin"/>
</dbReference>
<dbReference type="InParanoid" id="A0A3Q3FA87"/>
<dbReference type="Gene3D" id="4.10.400.10">
    <property type="entry name" value="Low-density Lipoprotein Receptor"/>
    <property type="match status" value="1"/>
</dbReference>
<evidence type="ECO:0000259" key="8">
    <source>
        <dbReference type="PROSITE" id="PS50287"/>
    </source>
</evidence>
<evidence type="ECO:0000259" key="7">
    <source>
        <dbReference type="PROSITE" id="PS50240"/>
    </source>
</evidence>
<dbReference type="SUPFAM" id="SSF57424">
    <property type="entry name" value="LDL receptor-like module"/>
    <property type="match status" value="1"/>
</dbReference>
<feature type="disulfide bond" evidence="5">
    <location>
        <begin position="7"/>
        <end position="25"/>
    </location>
</feature>
<dbReference type="GO" id="GO:0006508">
    <property type="term" value="P:proteolysis"/>
    <property type="evidence" value="ECO:0007669"/>
    <property type="project" value="UniProtKB-KW"/>
</dbReference>
<keyword evidence="10" id="KW-1185">Reference proteome</keyword>
<dbReference type="GO" id="GO:0016020">
    <property type="term" value="C:membrane"/>
    <property type="evidence" value="ECO:0007669"/>
    <property type="project" value="InterPro"/>
</dbReference>
<dbReference type="PROSITE" id="PS50287">
    <property type="entry name" value="SRCR_2"/>
    <property type="match status" value="1"/>
</dbReference>